<evidence type="ECO:0000259" key="10">
    <source>
        <dbReference type="PROSITE" id="PS51394"/>
    </source>
</evidence>
<dbReference type="InterPro" id="IPR036322">
    <property type="entry name" value="WD40_repeat_dom_sf"/>
</dbReference>
<evidence type="ECO:0000256" key="3">
    <source>
        <dbReference type="ARBA" id="ARBA00008495"/>
    </source>
</evidence>
<evidence type="ECO:0000256" key="9">
    <source>
        <dbReference type="SAM" id="MobiDB-lite"/>
    </source>
</evidence>
<evidence type="ECO:0000256" key="5">
    <source>
        <dbReference type="ARBA" id="ARBA00022574"/>
    </source>
</evidence>
<feature type="repeat" description="WD" evidence="8">
    <location>
        <begin position="188"/>
        <end position="220"/>
    </location>
</feature>
<dbReference type="InterPro" id="IPR015155">
    <property type="entry name" value="PFU"/>
</dbReference>
<keyword evidence="6" id="KW-0677">Repeat</keyword>
<dbReference type="InterPro" id="IPR038122">
    <property type="entry name" value="PFU_sf"/>
</dbReference>
<dbReference type="GO" id="GO:0010992">
    <property type="term" value="P:ubiquitin recycling"/>
    <property type="evidence" value="ECO:0007669"/>
    <property type="project" value="TreeGrafter"/>
</dbReference>
<evidence type="ECO:0000313" key="12">
    <source>
        <dbReference type="EMBL" id="CAG9765638.1"/>
    </source>
</evidence>
<evidence type="ECO:0000256" key="7">
    <source>
        <dbReference type="ARBA" id="ARBA00023242"/>
    </source>
</evidence>
<dbReference type="Proteomes" id="UP001152799">
    <property type="component" value="Chromosome 3"/>
</dbReference>
<gene>
    <name evidence="12" type="ORF">CEUTPL_LOCUS6243</name>
</gene>
<dbReference type="PANTHER" id="PTHR19849:SF0">
    <property type="entry name" value="PHOSPHOLIPASE A-2-ACTIVATING PROTEIN"/>
    <property type="match status" value="1"/>
</dbReference>
<keyword evidence="4" id="KW-0963">Cytoplasm</keyword>
<evidence type="ECO:0000256" key="2">
    <source>
        <dbReference type="ARBA" id="ARBA00004496"/>
    </source>
</evidence>
<keyword evidence="5 8" id="KW-0853">WD repeat</keyword>
<evidence type="ECO:0000259" key="11">
    <source>
        <dbReference type="PROSITE" id="PS51396"/>
    </source>
</evidence>
<dbReference type="PANTHER" id="PTHR19849">
    <property type="entry name" value="PHOSPHOLIPASE A-2-ACTIVATING PROTEIN"/>
    <property type="match status" value="1"/>
</dbReference>
<organism evidence="12 13">
    <name type="scientific">Ceutorhynchus assimilis</name>
    <name type="common">cabbage seed weevil</name>
    <dbReference type="NCBI Taxonomy" id="467358"/>
    <lineage>
        <taxon>Eukaryota</taxon>
        <taxon>Metazoa</taxon>
        <taxon>Ecdysozoa</taxon>
        <taxon>Arthropoda</taxon>
        <taxon>Hexapoda</taxon>
        <taxon>Insecta</taxon>
        <taxon>Pterygota</taxon>
        <taxon>Neoptera</taxon>
        <taxon>Endopterygota</taxon>
        <taxon>Coleoptera</taxon>
        <taxon>Polyphaga</taxon>
        <taxon>Cucujiformia</taxon>
        <taxon>Curculionidae</taxon>
        <taxon>Ceutorhynchinae</taxon>
        <taxon>Ceutorhynchus</taxon>
    </lineage>
</organism>
<dbReference type="GO" id="GO:0043130">
    <property type="term" value="F:ubiquitin binding"/>
    <property type="evidence" value="ECO:0007669"/>
    <property type="project" value="TreeGrafter"/>
</dbReference>
<dbReference type="GO" id="GO:0005634">
    <property type="term" value="C:nucleus"/>
    <property type="evidence" value="ECO:0007669"/>
    <property type="project" value="UniProtKB-SubCell"/>
</dbReference>
<dbReference type="Gene3D" id="2.130.10.10">
    <property type="entry name" value="YVTN repeat-like/Quinoprotein amine dehydrogenase"/>
    <property type="match status" value="1"/>
</dbReference>
<comment type="similarity">
    <text evidence="3">Belongs to the WD repeat PLAP family.</text>
</comment>
<dbReference type="Gene3D" id="1.25.10.10">
    <property type="entry name" value="Leucine-rich Repeat Variant"/>
    <property type="match status" value="1"/>
</dbReference>
<dbReference type="InterPro" id="IPR011989">
    <property type="entry name" value="ARM-like"/>
</dbReference>
<dbReference type="PROSITE" id="PS51396">
    <property type="entry name" value="PUL"/>
    <property type="match status" value="1"/>
</dbReference>
<dbReference type="InterPro" id="IPR013535">
    <property type="entry name" value="PUL_dom"/>
</dbReference>
<dbReference type="PROSITE" id="PS50294">
    <property type="entry name" value="WD_REPEATS_REGION"/>
    <property type="match status" value="2"/>
</dbReference>
<reference evidence="12" key="1">
    <citation type="submission" date="2022-01" db="EMBL/GenBank/DDBJ databases">
        <authorList>
            <person name="King R."/>
        </authorList>
    </citation>
    <scope>NUCLEOTIDE SEQUENCE</scope>
</reference>
<dbReference type="EMBL" id="OU892279">
    <property type="protein sequence ID" value="CAG9765638.1"/>
    <property type="molecule type" value="Genomic_DNA"/>
</dbReference>
<dbReference type="Pfam" id="PF08324">
    <property type="entry name" value="PUL"/>
    <property type="match status" value="1"/>
</dbReference>
<keyword evidence="7" id="KW-0539">Nucleus</keyword>
<evidence type="ECO:0008006" key="14">
    <source>
        <dbReference type="Google" id="ProtNLM"/>
    </source>
</evidence>
<dbReference type="Gene3D" id="3.10.20.870">
    <property type="entry name" value="PFU (PLAA family ubiquitin binding), C-terminal domain"/>
    <property type="match status" value="1"/>
</dbReference>
<dbReference type="SUPFAM" id="SSF50978">
    <property type="entry name" value="WD40 repeat-like"/>
    <property type="match status" value="1"/>
</dbReference>
<evidence type="ECO:0000256" key="4">
    <source>
        <dbReference type="ARBA" id="ARBA00022490"/>
    </source>
</evidence>
<dbReference type="GO" id="GO:0043161">
    <property type="term" value="P:proteasome-mediated ubiquitin-dependent protein catabolic process"/>
    <property type="evidence" value="ECO:0007669"/>
    <property type="project" value="TreeGrafter"/>
</dbReference>
<evidence type="ECO:0000256" key="6">
    <source>
        <dbReference type="ARBA" id="ARBA00022737"/>
    </source>
</evidence>
<dbReference type="CDD" id="cd00200">
    <property type="entry name" value="WD40"/>
    <property type="match status" value="1"/>
</dbReference>
<dbReference type="GO" id="GO:0005737">
    <property type="term" value="C:cytoplasm"/>
    <property type="evidence" value="ECO:0007669"/>
    <property type="project" value="UniProtKB-SubCell"/>
</dbReference>
<evidence type="ECO:0000256" key="8">
    <source>
        <dbReference type="PROSITE-ProRule" id="PRU00221"/>
    </source>
</evidence>
<protein>
    <recommendedName>
        <fullName evidence="14">Phospholipase A-2-activating protein</fullName>
    </recommendedName>
</protein>
<keyword evidence="13" id="KW-1185">Reference proteome</keyword>
<dbReference type="Pfam" id="PF00400">
    <property type="entry name" value="WD40"/>
    <property type="match status" value="6"/>
</dbReference>
<sequence length="803" mass="88573">MANKEFKLSKTLYGHSLDVRSISITPNDDIVSGSRDKTAKFWKCNPFQNTHEEVMSYIGQKNFVASVLYLDPTEEFPDGLVVTGGNDHVILIYKPSEPFATFTIKDHSNTVSCLAKTQETNAFLSGSWDMTAKHFKIINGSPKCIATFTGHAAAIWSVLQLNNTKVITASADKTIGVWDNNGQKLQSLTGHTDCVRSLADFPELNIFMSTANDAAIKVWNYAGENLNTFYGHTNYIYSIARCKAEGAECFVSSDEDRTVRYWENGVNVQSITLPAQSIWSVACLQNGDIVTGSSDGLVRIFTRDESRYAEESALIKFAEEVEALQRQSVQEIGGVKVSDLPGREALYDPGKRAGQMKMVREEGKVVAYTWVLDGDNSHWEKVGDVMGGTDKDSTGKTMYEGKAYDFVFVVDVEDGKPPLKLPYNKGDDVYKAANAFITKNFLPADYLEQIVDFILKNSKEQYVPPTNAAYQDPFTGGSRYTPSYQDTTGQVGTNVDPFTGASSYATSTARPASSSAVSNSGGNADPFTGSSSYTTTPQTSFGYFPVCAYRTFDAGDPTVILKKIKEFNEKLSDNKATDEDLEKLGLLCSGPVNDVLSYELLFKLLDWPEDMVFPVLDVVRMAVKDPINNNLIVALNDGQIMEKLKKFISNSSNVPNNTIVGLRSLCNLCVHDAGENLVFDNRFDIVESITTLGQLNKNGQIALATLLLNLTILSIRKNDDLGYSVLVQVLPDIITKFTDVESHFRIYVALGTLVTQSNLHKQEIVSKVNGNQNFLTTLQLHSFGGNDLENKRGNCVKQLQKLL</sequence>
<feature type="repeat" description="WD" evidence="8">
    <location>
        <begin position="12"/>
        <end position="43"/>
    </location>
</feature>
<feature type="domain" description="PUL" evidence="11">
    <location>
        <begin position="542"/>
        <end position="799"/>
    </location>
</feature>
<evidence type="ECO:0000313" key="13">
    <source>
        <dbReference type="Proteomes" id="UP001152799"/>
    </source>
</evidence>
<dbReference type="PROSITE" id="PS51394">
    <property type="entry name" value="PFU"/>
    <property type="match status" value="1"/>
</dbReference>
<accession>A0A9N9QDA1</accession>
<evidence type="ECO:0000256" key="1">
    <source>
        <dbReference type="ARBA" id="ARBA00004123"/>
    </source>
</evidence>
<dbReference type="InterPro" id="IPR015943">
    <property type="entry name" value="WD40/YVTN_repeat-like_dom_sf"/>
</dbReference>
<proteinExistence type="inferred from homology"/>
<dbReference type="Pfam" id="PF09070">
    <property type="entry name" value="PFU"/>
    <property type="match status" value="1"/>
</dbReference>
<feature type="domain" description="PFU" evidence="10">
    <location>
        <begin position="371"/>
        <end position="468"/>
    </location>
</feature>
<feature type="repeat" description="WD" evidence="8">
    <location>
        <begin position="148"/>
        <end position="179"/>
    </location>
</feature>
<dbReference type="FunFam" id="2.130.10.10:FF:000175">
    <property type="entry name" value="Phospholipase A-2-activating protein"/>
    <property type="match status" value="1"/>
</dbReference>
<dbReference type="InterPro" id="IPR001680">
    <property type="entry name" value="WD40_rpt"/>
</dbReference>
<dbReference type="PROSITE" id="PS50082">
    <property type="entry name" value="WD_REPEATS_2"/>
    <property type="match status" value="3"/>
</dbReference>
<feature type="region of interest" description="Disordered" evidence="9">
    <location>
        <begin position="510"/>
        <end position="531"/>
    </location>
</feature>
<dbReference type="OrthoDB" id="10265988at2759"/>
<dbReference type="SMART" id="SM00320">
    <property type="entry name" value="WD40"/>
    <property type="match status" value="7"/>
</dbReference>
<dbReference type="AlphaFoldDB" id="A0A9N9QDA1"/>
<name>A0A9N9QDA1_9CUCU</name>
<feature type="compositionally biased region" description="Low complexity" evidence="9">
    <location>
        <begin position="510"/>
        <end position="524"/>
    </location>
</feature>
<comment type="subcellular location">
    <subcellularLocation>
        <location evidence="2">Cytoplasm</location>
    </subcellularLocation>
    <subcellularLocation>
        <location evidence="1">Nucleus</location>
    </subcellularLocation>
</comment>